<reference evidence="2 3" key="1">
    <citation type="journal article" date="2014" name="Nat. Genet.">
        <title>Genome and transcriptome of the porcine whipworm Trichuris suis.</title>
        <authorList>
            <person name="Jex A.R."/>
            <person name="Nejsum P."/>
            <person name="Schwarz E.M."/>
            <person name="Hu L."/>
            <person name="Young N.D."/>
            <person name="Hall R.S."/>
            <person name="Korhonen P.K."/>
            <person name="Liao S."/>
            <person name="Thamsborg S."/>
            <person name="Xia J."/>
            <person name="Xu P."/>
            <person name="Wang S."/>
            <person name="Scheerlinck J.P."/>
            <person name="Hofmann A."/>
            <person name="Sternberg P.W."/>
            <person name="Wang J."/>
            <person name="Gasser R.B."/>
        </authorList>
    </citation>
    <scope>NUCLEOTIDE SEQUENCE [LARGE SCALE GENOMIC DNA]</scope>
    <source>
        <strain evidence="2">DCEP-RM93F</strain>
        <strain evidence="1">DCEP-RM93M</strain>
    </source>
</reference>
<dbReference type="OrthoDB" id="10257314at2759"/>
<proteinExistence type="predicted"/>
<dbReference type="Proteomes" id="UP000030764">
    <property type="component" value="Unassembled WGS sequence"/>
</dbReference>
<dbReference type="Proteomes" id="UP000030758">
    <property type="component" value="Unassembled WGS sequence"/>
</dbReference>
<dbReference type="EMBL" id="KL363308">
    <property type="protein sequence ID" value="KFD47973.1"/>
    <property type="molecule type" value="Genomic_DNA"/>
</dbReference>
<sequence>MQQLLGRSAMSVDDALFCELFLQRLPSSVRRILASSSETVNVQSLAEIADKILEATPAHVAAEGDISQLRSYVGTFRVYDLVPHIEKRKMLNDPALIRQISVGITKSSVLKPTNVNHHVPTRETVPPVTGGDQCSRQIPKSLAFHQSTIIEASFFD</sequence>
<dbReference type="AlphaFoldDB" id="A0A085N8C7"/>
<name>A0A085N8C7_9BILA</name>
<organism evidence="2">
    <name type="scientific">Trichuris suis</name>
    <name type="common">pig whipworm</name>
    <dbReference type="NCBI Taxonomy" id="68888"/>
    <lineage>
        <taxon>Eukaryota</taxon>
        <taxon>Metazoa</taxon>
        <taxon>Ecdysozoa</taxon>
        <taxon>Nematoda</taxon>
        <taxon>Enoplea</taxon>
        <taxon>Dorylaimia</taxon>
        <taxon>Trichinellida</taxon>
        <taxon>Trichuridae</taxon>
        <taxon>Trichuris</taxon>
    </lineage>
</organism>
<gene>
    <name evidence="1" type="ORF">M513_11150</name>
    <name evidence="2" type="ORF">M514_11150</name>
</gene>
<evidence type="ECO:0000313" key="2">
    <source>
        <dbReference type="EMBL" id="KFD65723.1"/>
    </source>
</evidence>
<accession>A0A085N8C7</accession>
<evidence type="ECO:0000313" key="3">
    <source>
        <dbReference type="Proteomes" id="UP000030764"/>
    </source>
</evidence>
<dbReference type="EMBL" id="KL367533">
    <property type="protein sequence ID" value="KFD65723.1"/>
    <property type="molecule type" value="Genomic_DNA"/>
</dbReference>
<keyword evidence="3" id="KW-1185">Reference proteome</keyword>
<protein>
    <submittedName>
        <fullName evidence="2">Uncharacterized protein</fullName>
    </submittedName>
</protein>
<evidence type="ECO:0000313" key="1">
    <source>
        <dbReference type="EMBL" id="KFD47973.1"/>
    </source>
</evidence>